<evidence type="ECO:0000313" key="2">
    <source>
        <dbReference type="EMBL" id="KAB1264036.1"/>
    </source>
</evidence>
<gene>
    <name evidence="2" type="ORF">Cadr_000020290</name>
</gene>
<feature type="compositionally biased region" description="Basic and acidic residues" evidence="1">
    <location>
        <begin position="459"/>
        <end position="474"/>
    </location>
</feature>
<protein>
    <submittedName>
        <fullName evidence="2">Uncharacterized protein</fullName>
    </submittedName>
</protein>
<feature type="region of interest" description="Disordered" evidence="1">
    <location>
        <begin position="717"/>
        <end position="759"/>
    </location>
</feature>
<feature type="region of interest" description="Disordered" evidence="1">
    <location>
        <begin position="457"/>
        <end position="489"/>
    </location>
</feature>
<feature type="region of interest" description="Disordered" evidence="1">
    <location>
        <begin position="673"/>
        <end position="702"/>
    </location>
</feature>
<feature type="compositionally biased region" description="Low complexity" evidence="1">
    <location>
        <begin position="739"/>
        <end position="752"/>
    </location>
</feature>
<evidence type="ECO:0000256" key="1">
    <source>
        <dbReference type="SAM" id="MobiDB-lite"/>
    </source>
</evidence>
<feature type="compositionally biased region" description="Basic and acidic residues" evidence="1">
    <location>
        <begin position="717"/>
        <end position="729"/>
    </location>
</feature>
<keyword evidence="3" id="KW-1185">Reference proteome</keyword>
<proteinExistence type="predicted"/>
<accession>A0A5N4CYW7</accession>
<evidence type="ECO:0000313" key="3">
    <source>
        <dbReference type="Proteomes" id="UP000299084"/>
    </source>
</evidence>
<name>A0A5N4CYW7_CAMDR</name>
<dbReference type="EMBL" id="JWIN03000017">
    <property type="protein sequence ID" value="KAB1264036.1"/>
    <property type="molecule type" value="Genomic_DNA"/>
</dbReference>
<feature type="compositionally biased region" description="Basic and acidic residues" evidence="1">
    <location>
        <begin position="42"/>
        <end position="53"/>
    </location>
</feature>
<comment type="caution">
    <text evidence="2">The sequence shown here is derived from an EMBL/GenBank/DDBJ whole genome shotgun (WGS) entry which is preliminary data.</text>
</comment>
<dbReference type="Proteomes" id="UP000299084">
    <property type="component" value="Unassembled WGS sequence"/>
</dbReference>
<organism evidence="2 3">
    <name type="scientific">Camelus dromedarius</name>
    <name type="common">Dromedary</name>
    <name type="synonym">Arabian camel</name>
    <dbReference type="NCBI Taxonomy" id="9838"/>
    <lineage>
        <taxon>Eukaryota</taxon>
        <taxon>Metazoa</taxon>
        <taxon>Chordata</taxon>
        <taxon>Craniata</taxon>
        <taxon>Vertebrata</taxon>
        <taxon>Euteleostomi</taxon>
        <taxon>Mammalia</taxon>
        <taxon>Eutheria</taxon>
        <taxon>Laurasiatheria</taxon>
        <taxon>Artiodactyla</taxon>
        <taxon>Tylopoda</taxon>
        <taxon>Camelidae</taxon>
        <taxon>Camelus</taxon>
    </lineage>
</organism>
<dbReference type="AlphaFoldDB" id="A0A5N4CYW7"/>
<feature type="compositionally biased region" description="Basic and acidic residues" evidence="1">
    <location>
        <begin position="61"/>
        <end position="73"/>
    </location>
</feature>
<reference evidence="2 3" key="1">
    <citation type="journal article" date="2019" name="Mol. Ecol. Resour.">
        <title>Improving Illumina assemblies with Hi-C and long reads: an example with the North African dromedary.</title>
        <authorList>
            <person name="Elbers J.P."/>
            <person name="Rogers M.F."/>
            <person name="Perelman P.L."/>
            <person name="Proskuryakova A.A."/>
            <person name="Serdyukova N.A."/>
            <person name="Johnson W.E."/>
            <person name="Horin P."/>
            <person name="Corander J."/>
            <person name="Murphy D."/>
            <person name="Burger P.A."/>
        </authorList>
    </citation>
    <scope>NUCLEOTIDE SEQUENCE [LARGE SCALE GENOMIC DNA]</scope>
    <source>
        <strain evidence="2">Drom800</strain>
        <tissue evidence="2">Blood</tissue>
    </source>
</reference>
<feature type="region of interest" description="Disordered" evidence="1">
    <location>
        <begin position="23"/>
        <end position="97"/>
    </location>
</feature>
<sequence>MAGRRKAGGPCRITAHSLSLLGLPGHKGCGVFPEKTSALTGCEDKQGKPDAGGRDGTPPSREGHSKDTGKDGQGDFSLKSGQMQRRRGGNHREDFRGNWYPVAQTSLSLRPSLRLSVQPAHPYHVQGPKGPEGKLIPRTTTVLTETRPFLGLLHLPHSPPQPRVSARALDREPLRSKPREEVLCLVGGQRRLHKVKDDSRQRDQVQRWEKSRGFEGPERLEWMCPLTPESAGLRLRRMGACWRCWAPEGRGDGGVWRIWLRFRGEGEVVGQGRGDRGTGSVLRGRRSRCGVSCGGCQPTAPDSPVRTTRMFIGVLTQRHRPVMCVPDNWHLEKGCAQECVRMGRRSRPFSQSPGQGTIEVKSEGTEEVLCLVGGQRRLHKVKDDSRQRDQVQRWEKSRGFEGPERLEWMCPLTPESAGLRLRRMGACWRCWAPEGRGDGGVWRIWLRFRGEGEVVGQGRGDRRDRECPQRKEEQVWGPRLSAQPTAPDSPVRTTRMFIGVLTQRHRPVMCVPDNWHLEKGCAQECVRMGRRSRPCAPVQALCTMRRVLGGRWEVTQERDTRGKVEESCFTGQRVHRQQASSFGIYGCDIFNLRKAEKTRSGDRCSHAPHWLMVRSREQDGVALVSGDKLGGKAKMEEGLAGGCVVNTLLQLDSQEVTDTAWFLHLLEDSTLWSNPANETPHGAQKRPRCKSSSHPGRGQGWGRWGRLLLEQLHQAQAEHKGGLGDHGDPEGQPLRGPLATVATAAGTSGALGQRPGPEL</sequence>